<dbReference type="STRING" id="28573.A0A0U1M1M5"/>
<dbReference type="Proteomes" id="UP000054383">
    <property type="component" value="Unassembled WGS sequence"/>
</dbReference>
<name>A0A0U1M1M5_TALIS</name>
<evidence type="ECO:0000313" key="2">
    <source>
        <dbReference type="Proteomes" id="UP000054383"/>
    </source>
</evidence>
<proteinExistence type="predicted"/>
<gene>
    <name evidence="1" type="ORF">PISL3812_05926</name>
</gene>
<dbReference type="PANTHER" id="PTHR48100">
    <property type="entry name" value="BROAD-SPECIFICITY PHOSPHATASE YOR283W-RELATED"/>
    <property type="match status" value="1"/>
</dbReference>
<protein>
    <submittedName>
        <fullName evidence="1">Phosphoglycerate mutase</fullName>
    </submittedName>
</protein>
<sequence>MRDYVSPRKRAQRTLELLQIGCKERLPWQERRNPEHEEPIRTDAPIDVTDAICEWDYGEYEGLTSAEIKVLREKNGQGPWDIWRDGCPGGESPEDVCRRLDAFIANIRETHHKNSFSGSNDPKVDVLVVAHGHILRAFAMRWIGKPLTETALILEAGGVGTLSYEHHSVHEPAIILGGGFVVED</sequence>
<dbReference type="SUPFAM" id="SSF53254">
    <property type="entry name" value="Phosphoglycerate mutase-like"/>
    <property type="match status" value="1"/>
</dbReference>
<dbReference type="Gene3D" id="3.40.50.1240">
    <property type="entry name" value="Phosphoglycerate mutase-like"/>
    <property type="match status" value="1"/>
</dbReference>
<dbReference type="PANTHER" id="PTHR48100:SF15">
    <property type="entry name" value="SEDOHEPTULOSE 1,7-BISPHOSPHATASE"/>
    <property type="match status" value="1"/>
</dbReference>
<dbReference type="GO" id="GO:0050278">
    <property type="term" value="F:sedoheptulose-bisphosphatase activity"/>
    <property type="evidence" value="ECO:0007669"/>
    <property type="project" value="EnsemblFungi"/>
</dbReference>
<dbReference type="Pfam" id="PF00300">
    <property type="entry name" value="His_Phos_1"/>
    <property type="match status" value="1"/>
</dbReference>
<dbReference type="InterPro" id="IPR029033">
    <property type="entry name" value="His_PPase_superfam"/>
</dbReference>
<dbReference type="AlphaFoldDB" id="A0A0U1M1M5"/>
<accession>A0A0U1M1M5</accession>
<organism evidence="1 2">
    <name type="scientific">Talaromyces islandicus</name>
    <name type="common">Penicillium islandicum</name>
    <dbReference type="NCBI Taxonomy" id="28573"/>
    <lineage>
        <taxon>Eukaryota</taxon>
        <taxon>Fungi</taxon>
        <taxon>Dikarya</taxon>
        <taxon>Ascomycota</taxon>
        <taxon>Pezizomycotina</taxon>
        <taxon>Eurotiomycetes</taxon>
        <taxon>Eurotiomycetidae</taxon>
        <taxon>Eurotiales</taxon>
        <taxon>Trichocomaceae</taxon>
        <taxon>Talaromyces</taxon>
        <taxon>Talaromyces sect. Islandici</taxon>
    </lineage>
</organism>
<keyword evidence="2" id="KW-1185">Reference proteome</keyword>
<dbReference type="InterPro" id="IPR013078">
    <property type="entry name" value="His_Pase_superF_clade-1"/>
</dbReference>
<reference evidence="1 2" key="1">
    <citation type="submission" date="2015-04" db="EMBL/GenBank/DDBJ databases">
        <authorList>
            <person name="Syromyatnikov M.Y."/>
            <person name="Popov V.N."/>
        </authorList>
    </citation>
    <scope>NUCLEOTIDE SEQUENCE [LARGE SCALE GENOMIC DNA]</scope>
    <source>
        <strain evidence="1">WF-38-12</strain>
    </source>
</reference>
<dbReference type="OrthoDB" id="4818801at2759"/>
<dbReference type="GO" id="GO:0046390">
    <property type="term" value="P:ribose phosphate biosynthetic process"/>
    <property type="evidence" value="ECO:0007669"/>
    <property type="project" value="EnsemblFungi"/>
</dbReference>
<dbReference type="InterPro" id="IPR050275">
    <property type="entry name" value="PGM_Phosphatase"/>
</dbReference>
<dbReference type="OMA" id="NIRETHH"/>
<evidence type="ECO:0000313" key="1">
    <source>
        <dbReference type="EMBL" id="CRG88891.1"/>
    </source>
</evidence>
<dbReference type="EMBL" id="CVMT01000005">
    <property type="protein sequence ID" value="CRG88891.1"/>
    <property type="molecule type" value="Genomic_DNA"/>
</dbReference>